<feature type="chain" id="PRO_5004577964" description="WAP domain-containing protein" evidence="1">
    <location>
        <begin position="21"/>
        <end position="114"/>
    </location>
</feature>
<feature type="domain" description="WAP" evidence="2">
    <location>
        <begin position="22"/>
        <end position="61"/>
    </location>
</feature>
<keyword evidence="1" id="KW-0732">Signal</keyword>
<evidence type="ECO:0000259" key="2">
    <source>
        <dbReference type="Pfam" id="PF00095"/>
    </source>
</evidence>
<keyword evidence="4" id="KW-1185">Reference proteome</keyword>
<evidence type="ECO:0000313" key="3">
    <source>
        <dbReference type="EnsemblMetazoa" id="MESCA010919-PA"/>
    </source>
</evidence>
<organism evidence="3 4">
    <name type="scientific">Megaselia scalaris</name>
    <name type="common">Humpbacked fly</name>
    <name type="synonym">Phora scalaris</name>
    <dbReference type="NCBI Taxonomy" id="36166"/>
    <lineage>
        <taxon>Eukaryota</taxon>
        <taxon>Metazoa</taxon>
        <taxon>Ecdysozoa</taxon>
        <taxon>Arthropoda</taxon>
        <taxon>Hexapoda</taxon>
        <taxon>Insecta</taxon>
        <taxon>Pterygota</taxon>
        <taxon>Neoptera</taxon>
        <taxon>Endopterygota</taxon>
        <taxon>Diptera</taxon>
        <taxon>Brachycera</taxon>
        <taxon>Muscomorpha</taxon>
        <taxon>Platypezoidea</taxon>
        <taxon>Phoridae</taxon>
        <taxon>Megaseliini</taxon>
        <taxon>Megaselia</taxon>
    </lineage>
</organism>
<feature type="signal peptide" evidence="1">
    <location>
        <begin position="1"/>
        <end position="20"/>
    </location>
</feature>
<evidence type="ECO:0000313" key="4">
    <source>
        <dbReference type="Proteomes" id="UP000015102"/>
    </source>
</evidence>
<sequence length="114" mass="12119">MVKLTVLVAFIVMCGIVAFASECPSYSKHTNCSPKCVNDNECSHLGGKCCPNLCNARSCIQANQLGGGGGDKYGNNNKYNPGGGAGTYCGNTKCNSYEKCDFDKSTKRQKCVRA</sequence>
<accession>T1H3T2</accession>
<dbReference type="EMBL" id="CAQQ02071450">
    <property type="status" value="NOT_ANNOTATED_CDS"/>
    <property type="molecule type" value="Genomic_DNA"/>
</dbReference>
<dbReference type="HOGENOM" id="CLU_136565_0_0_1"/>
<reference evidence="3" key="2">
    <citation type="submission" date="2015-06" db="UniProtKB">
        <authorList>
            <consortium name="EnsemblMetazoa"/>
        </authorList>
    </citation>
    <scope>IDENTIFICATION</scope>
</reference>
<protein>
    <recommendedName>
        <fullName evidence="2">WAP domain-containing protein</fullName>
    </recommendedName>
</protein>
<proteinExistence type="predicted"/>
<dbReference type="Pfam" id="PF00095">
    <property type="entry name" value="WAP"/>
    <property type="match status" value="1"/>
</dbReference>
<reference evidence="4" key="1">
    <citation type="submission" date="2013-02" db="EMBL/GenBank/DDBJ databases">
        <authorList>
            <person name="Hughes D."/>
        </authorList>
    </citation>
    <scope>NUCLEOTIDE SEQUENCE</scope>
    <source>
        <strain>Durham</strain>
        <strain evidence="4">NC isolate 2 -- Noor lab</strain>
    </source>
</reference>
<dbReference type="GO" id="GO:0005576">
    <property type="term" value="C:extracellular region"/>
    <property type="evidence" value="ECO:0007669"/>
    <property type="project" value="InterPro"/>
</dbReference>
<dbReference type="OMA" id="KVTNCTP"/>
<name>T1H3T2_MEGSC</name>
<dbReference type="GO" id="GO:0030414">
    <property type="term" value="F:peptidase inhibitor activity"/>
    <property type="evidence" value="ECO:0007669"/>
    <property type="project" value="InterPro"/>
</dbReference>
<dbReference type="EnsemblMetazoa" id="MESCA010919-RA">
    <property type="protein sequence ID" value="MESCA010919-PA"/>
    <property type="gene ID" value="MESCA010919"/>
</dbReference>
<dbReference type="InterPro" id="IPR008197">
    <property type="entry name" value="WAP_dom"/>
</dbReference>
<evidence type="ECO:0000256" key="1">
    <source>
        <dbReference type="SAM" id="SignalP"/>
    </source>
</evidence>
<dbReference type="Proteomes" id="UP000015102">
    <property type="component" value="Unassembled WGS sequence"/>
</dbReference>
<dbReference type="AlphaFoldDB" id="T1H3T2"/>